<comment type="caution">
    <text evidence="2">The sequence shown here is derived from an EMBL/GenBank/DDBJ whole genome shotgun (WGS) entry which is preliminary data.</text>
</comment>
<feature type="chain" id="PRO_5044787845" description="Transmembrane protein" evidence="1">
    <location>
        <begin position="29"/>
        <end position="123"/>
    </location>
</feature>
<evidence type="ECO:0000256" key="1">
    <source>
        <dbReference type="SAM" id="SignalP"/>
    </source>
</evidence>
<protein>
    <recommendedName>
        <fullName evidence="4">Transmembrane protein</fullName>
    </recommendedName>
</protein>
<evidence type="ECO:0000313" key="3">
    <source>
        <dbReference type="Proteomes" id="UP001530293"/>
    </source>
</evidence>
<dbReference type="Proteomes" id="UP001530293">
    <property type="component" value="Unassembled WGS sequence"/>
</dbReference>
<sequence length="123" mass="13351">MNATTHRESMRLLLLLCCLIIIIINCSAFVQHASVGKVCQAGIRGKVEMVDLFRASTSIPSELRLSNNNRDDDKVNVNLIDDVDSFTLTAVGFGLIAFNFFVLANMGDAGLAGIIARIMNTFG</sequence>
<evidence type="ECO:0000313" key="2">
    <source>
        <dbReference type="EMBL" id="KAL3758294.1"/>
    </source>
</evidence>
<keyword evidence="3" id="KW-1185">Reference proteome</keyword>
<gene>
    <name evidence="2" type="ORF">ACHAWU_004259</name>
</gene>
<keyword evidence="1" id="KW-0732">Signal</keyword>
<proteinExistence type="predicted"/>
<evidence type="ECO:0008006" key="4">
    <source>
        <dbReference type="Google" id="ProtNLM"/>
    </source>
</evidence>
<organism evidence="2 3">
    <name type="scientific">Discostella pseudostelligera</name>
    <dbReference type="NCBI Taxonomy" id="259834"/>
    <lineage>
        <taxon>Eukaryota</taxon>
        <taxon>Sar</taxon>
        <taxon>Stramenopiles</taxon>
        <taxon>Ochrophyta</taxon>
        <taxon>Bacillariophyta</taxon>
        <taxon>Coscinodiscophyceae</taxon>
        <taxon>Thalassiosirophycidae</taxon>
        <taxon>Stephanodiscales</taxon>
        <taxon>Stephanodiscaceae</taxon>
        <taxon>Discostella</taxon>
    </lineage>
</organism>
<name>A0ABD3M6I5_9STRA</name>
<accession>A0ABD3M6I5</accession>
<feature type="signal peptide" evidence="1">
    <location>
        <begin position="1"/>
        <end position="28"/>
    </location>
</feature>
<dbReference type="EMBL" id="JALLBG020000234">
    <property type="protein sequence ID" value="KAL3758294.1"/>
    <property type="molecule type" value="Genomic_DNA"/>
</dbReference>
<reference evidence="2 3" key="1">
    <citation type="submission" date="2024-10" db="EMBL/GenBank/DDBJ databases">
        <title>Updated reference genomes for cyclostephanoid diatoms.</title>
        <authorList>
            <person name="Roberts W.R."/>
            <person name="Alverson A.J."/>
        </authorList>
    </citation>
    <scope>NUCLEOTIDE SEQUENCE [LARGE SCALE GENOMIC DNA]</scope>
    <source>
        <strain evidence="2 3">AJA232-27</strain>
    </source>
</reference>
<dbReference type="AlphaFoldDB" id="A0ABD3M6I5"/>